<dbReference type="PIRSF" id="PIRSF003095">
    <property type="entry name" value="Trigger_factor"/>
    <property type="match status" value="1"/>
</dbReference>
<evidence type="ECO:0000259" key="1">
    <source>
        <dbReference type="Pfam" id="PF05697"/>
    </source>
</evidence>
<proteinExistence type="predicted"/>
<sequence length="450" mass="50857">MNVTRQEVNAETALLTVQVSPADYQSKVAASLDKYRKQAKIPGFRPGKVPMGLIQKQYGKGVLAEEMNKLVSDALYAYVQENKLEILGNPIPKEGSEVKGDFDNPGDFEFVYEIGYAPTIDLKLTNKSKYDYVQVKIDDKLIDQQIDDLRRRYGKMTSTDEVNETDMILAQFVELNEDGSIKEGGIMHSSTTSMEFIEDKKVKKSLVGKKVGDKVTVSASAITRGDSDKAAMLGIKPEELANHSDSYQMTINDIKRMELAELNQELFDKLFGEGAISSEKELRERIGADLKNMFANDSDRLLTREVYRDLVENTPVNLPDTFLKRWIQLSNEKPITIEQIEADYDSYAKDLKWQLIQGHIFKANDIKLDNAEVIEFTKGLIANQFAQYGIPAPEDAELTKQAAGALQNRDEANRIYDMLAETKLTQYFKDTVKLNSKEISYDEFVELASK</sequence>
<dbReference type="InterPro" id="IPR005215">
    <property type="entry name" value="Trig_fac"/>
</dbReference>
<accession>A0A556MY34</accession>
<keyword evidence="3" id="KW-1185">Reference proteome</keyword>
<dbReference type="OrthoDB" id="9767721at2"/>
<keyword evidence="2" id="KW-0413">Isomerase</keyword>
<reference evidence="2 3" key="1">
    <citation type="submission" date="2019-07" db="EMBL/GenBank/DDBJ databases">
        <authorList>
            <person name="Huq M.A."/>
        </authorList>
    </citation>
    <scope>NUCLEOTIDE SEQUENCE [LARGE SCALE GENOMIC DNA]</scope>
    <source>
        <strain evidence="2 3">MAH-3</strain>
    </source>
</reference>
<dbReference type="InterPro" id="IPR008881">
    <property type="entry name" value="Trigger_fac_ribosome-bd_bac"/>
</dbReference>
<dbReference type="SUPFAM" id="SSF102735">
    <property type="entry name" value="Trigger factor ribosome-binding domain"/>
    <property type="match status" value="1"/>
</dbReference>
<dbReference type="GO" id="GO:0015031">
    <property type="term" value="P:protein transport"/>
    <property type="evidence" value="ECO:0007669"/>
    <property type="project" value="InterPro"/>
</dbReference>
<name>A0A556MY34_9FLAO</name>
<dbReference type="GO" id="GO:0003755">
    <property type="term" value="F:peptidyl-prolyl cis-trans isomerase activity"/>
    <property type="evidence" value="ECO:0007669"/>
    <property type="project" value="UniProtKB-EC"/>
</dbReference>
<evidence type="ECO:0000313" key="2">
    <source>
        <dbReference type="EMBL" id="TSJ44830.1"/>
    </source>
</evidence>
<dbReference type="AlphaFoldDB" id="A0A556MY34"/>
<dbReference type="EC" id="5.2.1.8" evidence="2"/>
<dbReference type="Gene3D" id="3.30.70.1050">
    <property type="entry name" value="Trigger factor ribosome-binding domain"/>
    <property type="match status" value="1"/>
</dbReference>
<gene>
    <name evidence="2" type="primary">tig</name>
    <name evidence="2" type="ORF">FO442_09530</name>
</gene>
<dbReference type="GO" id="GO:0043335">
    <property type="term" value="P:protein unfolding"/>
    <property type="evidence" value="ECO:0007669"/>
    <property type="project" value="TreeGrafter"/>
</dbReference>
<dbReference type="EMBL" id="VLPL01000004">
    <property type="protein sequence ID" value="TSJ44830.1"/>
    <property type="molecule type" value="Genomic_DNA"/>
</dbReference>
<feature type="domain" description="Trigger factor ribosome-binding bacterial" evidence="1">
    <location>
        <begin position="1"/>
        <end position="149"/>
    </location>
</feature>
<dbReference type="PANTHER" id="PTHR30560:SF3">
    <property type="entry name" value="TRIGGER FACTOR-LIKE PROTEIN TIG, CHLOROPLASTIC"/>
    <property type="match status" value="1"/>
</dbReference>
<dbReference type="Pfam" id="PF05697">
    <property type="entry name" value="Trigger_N"/>
    <property type="match status" value="1"/>
</dbReference>
<dbReference type="SUPFAM" id="SSF109998">
    <property type="entry name" value="Triger factor/SurA peptide-binding domain-like"/>
    <property type="match status" value="1"/>
</dbReference>
<evidence type="ECO:0000313" key="3">
    <source>
        <dbReference type="Proteomes" id="UP000316008"/>
    </source>
</evidence>
<dbReference type="Proteomes" id="UP000316008">
    <property type="component" value="Unassembled WGS sequence"/>
</dbReference>
<dbReference type="Gene3D" id="1.10.3120.10">
    <property type="entry name" value="Trigger factor, C-terminal domain"/>
    <property type="match status" value="1"/>
</dbReference>
<dbReference type="GO" id="GO:0043022">
    <property type="term" value="F:ribosome binding"/>
    <property type="evidence" value="ECO:0007669"/>
    <property type="project" value="TreeGrafter"/>
</dbReference>
<dbReference type="PANTHER" id="PTHR30560">
    <property type="entry name" value="TRIGGER FACTOR CHAPERONE AND PEPTIDYL-PROLYL CIS/TRANS ISOMERASE"/>
    <property type="match status" value="1"/>
</dbReference>
<dbReference type="InterPro" id="IPR037041">
    <property type="entry name" value="Trigger_fac_C_sf"/>
</dbReference>
<dbReference type="InterPro" id="IPR027304">
    <property type="entry name" value="Trigger_fact/SurA_dom_sf"/>
</dbReference>
<dbReference type="NCBIfam" id="TIGR00115">
    <property type="entry name" value="tig"/>
    <property type="match status" value="1"/>
</dbReference>
<dbReference type="GO" id="GO:0051083">
    <property type="term" value="P:'de novo' cotranslational protein folding"/>
    <property type="evidence" value="ECO:0007669"/>
    <property type="project" value="TreeGrafter"/>
</dbReference>
<dbReference type="GO" id="GO:0044183">
    <property type="term" value="F:protein folding chaperone"/>
    <property type="evidence" value="ECO:0007669"/>
    <property type="project" value="TreeGrafter"/>
</dbReference>
<protein>
    <submittedName>
        <fullName evidence="2">Trigger factor</fullName>
        <ecNumber evidence="2">5.2.1.8</ecNumber>
    </submittedName>
</protein>
<dbReference type="RefSeq" id="WP_144332944.1">
    <property type="nucleotide sequence ID" value="NZ_VLPL01000004.1"/>
</dbReference>
<organism evidence="2 3">
    <name type="scientific">Fluviicola chungangensis</name>
    <dbReference type="NCBI Taxonomy" id="2597671"/>
    <lineage>
        <taxon>Bacteria</taxon>
        <taxon>Pseudomonadati</taxon>
        <taxon>Bacteroidota</taxon>
        <taxon>Flavobacteriia</taxon>
        <taxon>Flavobacteriales</taxon>
        <taxon>Crocinitomicaceae</taxon>
        <taxon>Fluviicola</taxon>
    </lineage>
</organism>
<comment type="caution">
    <text evidence="2">The sequence shown here is derived from an EMBL/GenBank/DDBJ whole genome shotgun (WGS) entry which is preliminary data.</text>
</comment>
<dbReference type="InterPro" id="IPR036611">
    <property type="entry name" value="Trigger_fac_ribosome-bd_sf"/>
</dbReference>